<evidence type="ECO:0000313" key="2">
    <source>
        <dbReference type="Proteomes" id="UP001501358"/>
    </source>
</evidence>
<dbReference type="Proteomes" id="UP001501358">
    <property type="component" value="Unassembled WGS sequence"/>
</dbReference>
<reference evidence="1 2" key="1">
    <citation type="journal article" date="2019" name="Int. J. Syst. Evol. Microbiol.">
        <title>The Global Catalogue of Microorganisms (GCM) 10K type strain sequencing project: providing services to taxonomists for standard genome sequencing and annotation.</title>
        <authorList>
            <consortium name="The Broad Institute Genomics Platform"/>
            <consortium name="The Broad Institute Genome Sequencing Center for Infectious Disease"/>
            <person name="Wu L."/>
            <person name="Ma J."/>
        </authorList>
    </citation>
    <scope>NUCLEOTIDE SEQUENCE [LARGE SCALE GENOMIC DNA]</scope>
    <source>
        <strain evidence="1 2">JCM 6307</strain>
    </source>
</reference>
<organism evidence="1 2">
    <name type="scientific">Streptomyces thermolineatus</name>
    <dbReference type="NCBI Taxonomy" id="44033"/>
    <lineage>
        <taxon>Bacteria</taxon>
        <taxon>Bacillati</taxon>
        <taxon>Actinomycetota</taxon>
        <taxon>Actinomycetes</taxon>
        <taxon>Kitasatosporales</taxon>
        <taxon>Streptomycetaceae</taxon>
        <taxon>Streptomyces</taxon>
    </lineage>
</organism>
<sequence length="254" mass="26375">MRIELASEPGGPRPNEDFAAAALPVSGQGGALVVLDGVTPPAARTGCVHGVPWYVTRLGSALLELASEHSGIGLAECLSLAIGRTANAHSDSCDLSHFATPQATVVAVRWGEESVEHLVLSDSVLLLGSDDGAEAVLDDRLARLRERGPVLESMRNTEDGFHTAGVDPGVASRAVTGTRPRSRVRTVAVLTDGAARLVEVFGACDWDGALAALREEGPEAFVARVRAAEAADPEGARFPRGKASDDATAVLVEL</sequence>
<accession>A0ABN3KUT9</accession>
<proteinExistence type="predicted"/>
<keyword evidence="2" id="KW-1185">Reference proteome</keyword>
<name>A0ABN3KUT9_9ACTN</name>
<gene>
    <name evidence="1" type="ORF">GCM10010406_04870</name>
</gene>
<dbReference type="EMBL" id="BAAATA010000002">
    <property type="protein sequence ID" value="GAA2472205.1"/>
    <property type="molecule type" value="Genomic_DNA"/>
</dbReference>
<comment type="caution">
    <text evidence="1">The sequence shown here is derived from an EMBL/GenBank/DDBJ whole genome shotgun (WGS) entry which is preliminary data.</text>
</comment>
<protein>
    <submittedName>
        <fullName evidence="1">Protein phosphatase 2C domain-containing protein</fullName>
    </submittedName>
</protein>
<evidence type="ECO:0000313" key="1">
    <source>
        <dbReference type="EMBL" id="GAA2472205.1"/>
    </source>
</evidence>
<dbReference type="RefSeq" id="WP_344381418.1">
    <property type="nucleotide sequence ID" value="NZ_BAAATA010000002.1"/>
</dbReference>